<evidence type="ECO:0000313" key="4">
    <source>
        <dbReference type="EMBL" id="AZA12610.1"/>
    </source>
</evidence>
<feature type="region of interest" description="Disordered" evidence="1">
    <location>
        <begin position="1"/>
        <end position="90"/>
    </location>
</feature>
<keyword evidence="2" id="KW-1133">Transmembrane helix</keyword>
<dbReference type="KEGG" id="ccho:CCHOA_00905"/>
<dbReference type="OrthoDB" id="9813301at2"/>
<dbReference type="Pfam" id="PF04294">
    <property type="entry name" value="VanW"/>
    <property type="match status" value="1"/>
</dbReference>
<accession>A0A3G6J837</accession>
<dbReference type="InterPro" id="IPR022029">
    <property type="entry name" value="YoaR-like_PG-bd"/>
</dbReference>
<evidence type="ECO:0000259" key="3">
    <source>
        <dbReference type="Pfam" id="PF12229"/>
    </source>
</evidence>
<dbReference type="PANTHER" id="PTHR35788:SF1">
    <property type="entry name" value="EXPORTED PROTEIN"/>
    <property type="match status" value="1"/>
</dbReference>
<reference evidence="4 5" key="1">
    <citation type="submission" date="2018-11" db="EMBL/GenBank/DDBJ databases">
        <authorList>
            <person name="Kleinhagauer T."/>
            <person name="Glaeser S.P."/>
            <person name="Spergser J."/>
            <person name="Ruckert C."/>
            <person name="Kaempfer P."/>
            <person name="Busse H.-J."/>
        </authorList>
    </citation>
    <scope>NUCLEOTIDE SEQUENCE [LARGE SCALE GENOMIC DNA]</scope>
    <source>
        <strain evidence="4 5">200CH</strain>
    </source>
</reference>
<feature type="region of interest" description="Disordered" evidence="1">
    <location>
        <begin position="644"/>
        <end position="664"/>
    </location>
</feature>
<dbReference type="Pfam" id="PF12229">
    <property type="entry name" value="PG_binding_4"/>
    <property type="match status" value="1"/>
</dbReference>
<dbReference type="InterPro" id="IPR007391">
    <property type="entry name" value="Vancomycin_resist_VanW"/>
</dbReference>
<dbReference type="AlphaFoldDB" id="A0A3G6J837"/>
<feature type="compositionally biased region" description="Acidic residues" evidence="1">
    <location>
        <begin position="647"/>
        <end position="658"/>
    </location>
</feature>
<feature type="domain" description="YoaR-like putative peptidoglycan binding" evidence="3">
    <location>
        <begin position="344"/>
        <end position="411"/>
    </location>
</feature>
<keyword evidence="2" id="KW-0472">Membrane</keyword>
<proteinExistence type="predicted"/>
<gene>
    <name evidence="4" type="ORF">CCHOA_00905</name>
</gene>
<keyword evidence="2" id="KW-0812">Transmembrane</keyword>
<evidence type="ECO:0000256" key="1">
    <source>
        <dbReference type="SAM" id="MobiDB-lite"/>
    </source>
</evidence>
<evidence type="ECO:0000313" key="5">
    <source>
        <dbReference type="Proteomes" id="UP000269019"/>
    </source>
</evidence>
<sequence length="664" mass="71038">MVENKNSADADPTPESPAAESADQQAAPQFAPEDSTTTPGDAPADCVASADTADPAPGHTKLRDARNRARQVGRTLHPRHIPQLLTHDDDPPQAAIAQRVILGIVALLVIVFFALWLLLYTLSAGRVPAGTYVGEIDISRQRPSQAIATLEQAYKEQVKAPITVQAADASVTVDPVSAGMQPNWEATVHAAGTSHGNPLRTISVALFDRHRHIPITVDTLDTEFSATTQWLSERLDREPRDGAVTIARGKPRKVDAQVGIDVTPEAAAQALRTQWLADPAAPQEVTIDAAITQPAIAEDQVDTAYQLATAATSGELVAHGQGADGTITPVEVGDILSFTATGNRLDPVIDLQLAGAILGQGLDATAQPPVDAHFATVDSRLTTVASAPGRRIDWEEVFHDFDKRLFAEAPREWEVTYQEEEPAITDEAIADIDASKVLAQASIRLPDEPMVAQANLLVAELDGRILRSGEKFSLEAAAGDSAVQAPASHQSAGQNAWNSVASALFNAALAGGMQDIQRTANIYAFDGLPLGKDADWVPGSVDFGFSNPYPYPVVVSLSVEGGRLRAGLFAQEKVDTTVKVVKRSRTDRAPRIVERDEQCVPAAGQDGMRIVVERRTRNRAGDLIANDKFESVYAARPVVTCIAPEPVEPDETPSDPLDELLQRR</sequence>
<protein>
    <submittedName>
        <fullName evidence="4">VanW like protein</fullName>
    </submittedName>
</protein>
<feature type="transmembrane region" description="Helical" evidence="2">
    <location>
        <begin position="100"/>
        <end position="122"/>
    </location>
</feature>
<name>A0A3G6J837_9CORY</name>
<evidence type="ECO:0000256" key="2">
    <source>
        <dbReference type="SAM" id="Phobius"/>
    </source>
</evidence>
<feature type="compositionally biased region" description="Basic residues" evidence="1">
    <location>
        <begin position="68"/>
        <end position="80"/>
    </location>
</feature>
<organism evidence="4 5">
    <name type="scientific">Corynebacterium choanae</name>
    <dbReference type="NCBI Taxonomy" id="1862358"/>
    <lineage>
        <taxon>Bacteria</taxon>
        <taxon>Bacillati</taxon>
        <taxon>Actinomycetota</taxon>
        <taxon>Actinomycetes</taxon>
        <taxon>Mycobacteriales</taxon>
        <taxon>Corynebacteriaceae</taxon>
        <taxon>Corynebacterium</taxon>
    </lineage>
</organism>
<dbReference type="InterPro" id="IPR052913">
    <property type="entry name" value="Glycopeptide_resist_protein"/>
</dbReference>
<dbReference type="RefSeq" id="WP_123925804.1">
    <property type="nucleotide sequence ID" value="NZ_CP033896.1"/>
</dbReference>
<keyword evidence="5" id="KW-1185">Reference proteome</keyword>
<dbReference type="Proteomes" id="UP000269019">
    <property type="component" value="Chromosome"/>
</dbReference>
<dbReference type="PANTHER" id="PTHR35788">
    <property type="entry name" value="EXPORTED PROTEIN-RELATED"/>
    <property type="match status" value="1"/>
</dbReference>
<dbReference type="EMBL" id="CP033896">
    <property type="protein sequence ID" value="AZA12610.1"/>
    <property type="molecule type" value="Genomic_DNA"/>
</dbReference>